<dbReference type="PATRIC" id="fig|695563.3.peg.1098"/>
<evidence type="ECO:0000313" key="2">
    <source>
        <dbReference type="EMBL" id="KRN89433.1"/>
    </source>
</evidence>
<gene>
    <name evidence="2" type="ORF">IV44_GL001044</name>
</gene>
<protein>
    <submittedName>
        <fullName evidence="2">Uncharacterized protein</fullName>
    </submittedName>
</protein>
<dbReference type="AlphaFoldDB" id="A0A0R2KJ93"/>
<evidence type="ECO:0000313" key="3">
    <source>
        <dbReference type="Proteomes" id="UP000051529"/>
    </source>
</evidence>
<dbReference type="EMBL" id="JQBQ01000033">
    <property type="protein sequence ID" value="KRN89433.1"/>
    <property type="molecule type" value="Genomic_DNA"/>
</dbReference>
<organism evidence="2 3">
    <name type="scientific">Lactobacillus amylovorus subsp. animalium DSM 16698</name>
    <dbReference type="NCBI Taxonomy" id="695563"/>
    <lineage>
        <taxon>Bacteria</taxon>
        <taxon>Bacillati</taxon>
        <taxon>Bacillota</taxon>
        <taxon>Bacilli</taxon>
        <taxon>Lactobacillales</taxon>
        <taxon>Lactobacillaceae</taxon>
        <taxon>Lactobacillus</taxon>
        <taxon>Lactobacillus amylovorus subsp. animalium</taxon>
    </lineage>
</organism>
<keyword evidence="1" id="KW-0812">Transmembrane</keyword>
<feature type="transmembrane region" description="Helical" evidence="1">
    <location>
        <begin position="158"/>
        <end position="176"/>
    </location>
</feature>
<comment type="caution">
    <text evidence="2">The sequence shown here is derived from an EMBL/GenBank/DDBJ whole genome shotgun (WGS) entry which is preliminary data.</text>
</comment>
<name>A0A0R2KJ93_LACAM</name>
<keyword evidence="1" id="KW-0472">Membrane</keyword>
<sequence>MHDDFLNHFPQEGGGQFFKSKVLSHNPHEFLGVDGGGLRLGKFLLQSGSPVFQFPLLLLIVRRQLHETLVADFAAYIVLIQPLDNAVHFGNACLGLFKLLRGCGGLSLAADFVLLDEQLYKAALMPGGVFRHLPEIGKHARRQKVGADKVCRTVTGTLLVAAADITVLLAVLVMIFRNSQQ</sequence>
<keyword evidence="1" id="KW-1133">Transmembrane helix</keyword>
<accession>A0A0R2KJ93</accession>
<dbReference type="Proteomes" id="UP000051529">
    <property type="component" value="Unassembled WGS sequence"/>
</dbReference>
<evidence type="ECO:0000256" key="1">
    <source>
        <dbReference type="SAM" id="Phobius"/>
    </source>
</evidence>
<reference evidence="2 3" key="1">
    <citation type="journal article" date="2015" name="Genome Announc.">
        <title>Expanding the biotechnology potential of lactobacilli through comparative genomics of 213 strains and associated genera.</title>
        <authorList>
            <person name="Sun Z."/>
            <person name="Harris H.M."/>
            <person name="McCann A."/>
            <person name="Guo C."/>
            <person name="Argimon S."/>
            <person name="Zhang W."/>
            <person name="Yang X."/>
            <person name="Jeffery I.B."/>
            <person name="Cooney J.C."/>
            <person name="Kagawa T.F."/>
            <person name="Liu W."/>
            <person name="Song Y."/>
            <person name="Salvetti E."/>
            <person name="Wrobel A."/>
            <person name="Rasinkangas P."/>
            <person name="Parkhill J."/>
            <person name="Rea M.C."/>
            <person name="O'Sullivan O."/>
            <person name="Ritari J."/>
            <person name="Douillard F.P."/>
            <person name="Paul Ross R."/>
            <person name="Yang R."/>
            <person name="Briner A.E."/>
            <person name="Felis G.E."/>
            <person name="de Vos W.M."/>
            <person name="Barrangou R."/>
            <person name="Klaenhammer T.R."/>
            <person name="Caufield P.W."/>
            <person name="Cui Y."/>
            <person name="Zhang H."/>
            <person name="O'Toole P.W."/>
        </authorList>
    </citation>
    <scope>NUCLEOTIDE SEQUENCE [LARGE SCALE GENOMIC DNA]</scope>
    <source>
        <strain evidence="2 3">DSM 16698</strain>
    </source>
</reference>
<proteinExistence type="predicted"/>